<evidence type="ECO:0000259" key="3">
    <source>
        <dbReference type="PROSITE" id="PS51194"/>
    </source>
</evidence>
<feature type="domain" description="Helicase C-terminal" evidence="3">
    <location>
        <begin position="1345"/>
        <end position="1518"/>
    </location>
</feature>
<dbReference type="RefSeq" id="WP_187036868.1">
    <property type="nucleotide sequence ID" value="NZ_CP060286.1"/>
</dbReference>
<sequence>MNLERRQEIADFYTGNPTAKDAVAFLKDLFGIEGGSITYSNGKSGFCDYSGKGLRINIYLPEGEYSRSVTWNTVQREIRTLISEGRFLTPAPIQRTEQLSLFDLPASAPAKPQIAQPTIPEELPEKPSDSVPEGMEDFFAIDTEEVKRRLNDPAEQKHIDEMLKGAEAVYLESRRNFPPENYHYYDLQEVTGGQKTHYRLNVEAIRTLKKVESENRLADTSEQTVLSKYVGWGGIPQVFDKNNEKWSEEYQELKELLTPEEYEAARASTLTAFYTPPAVIQAVHTALKDFGFTGGNILEPACGTGRFFGFLSERAEKNSKLFGVELDNLTGRIAQQLYQKAHIQIRGFEKAAFPDNFFDIAVGNVPFGEFKVPDPRYAKHNFLIHDYFFAKTLDKVRPGGMIAFVTSKGTMDKANPAVRRYIAQRAELIGAIRLPNTMMKTEANTEVTADLIFLKKRERMVDIEPEWVNLTYLDGGIPVNTYFADHPDMMLGTMAFDDRMYGNAKETTLQPNPQLDWREELPVAVSELHGTYEEPVVDLEDDDHAVTIPADPNVKNFSYTIADDGCIYYRENSEMVLKEFTGTRDKRIRGMIGIRNAMREVIRVQSNDFPDQAIKETQSTLNRLYDTFTRKYGPIIGTGNRLAFNSDSDYPLLCSLENIDDDKSVTKAAIFTKRTIRPPQAVTHVDTAVEALPHSLNQKGCVDLSYIASLTGKPEDQIIRDLEGIIFKDPIDGAYQTSDEYLSGNVRAKLKIAQEIAEKDPQYQANVNALIKVQPEDLNASQIDIRLGSPLLESGDVKQFVTDLLNPPEYAKNFKVLYLPSEALWKINGISHSLMSSDITASKTFGTHRINGYELIELSLNQKTPTIRDRKADDTYEINSKETAAAREKQKIIEQKFEDWIFRDHDRRERLVRKYNDVYNNIRLRQYDGSYLTFPGMNPEITLRTHQRNAAARIISSGNTLLAHCVGAGKTYTMIAAAMEGKRLGLCNKSMFVVPGHLIDQWGADILRLYPGANVLLATKKDFERSKRQRLISRIATGDYDAVVIANTSFEKIPVSPERQERMIKQQVDSIVDAMEIAQSEGDEDWTIKQMERTKRSLEEQLESLSDQSKKDDLLTFEELGVDQIFIDEAQYYKNLFIATKMNNVAGISQSHALKSTDLLIKCEYVNELNHGQRGIVFATGTPVSNSMSELYVMMRYLENDKLKEMGFEHFDAWAAQYGRKVSSLELTPDGTKYRYRTRFAEFVNLPELMNLYSLVADIQTAEQLKLPVPKMKGGKPVIVVAKPSPDQQELVKDIIQCFERIHNAEVDPSEDNALKETSRGRFGALDMRILDPSYEDFSGSKVNLAVQNIHEIWKESESVQGTQMVFCDLSTPHYDGRFNVYDDMKSKLIQMGIPENQVAFIHDAHTEKQKEQLFADMRAGKVRILFGSTSRMGAGTNAQRKIVAIHHMDAPWRPGDLEQRNGRAFRQGNENDEVGEYRYVTEGTFDAFSWQILEQKQKFISQVSSGRCVERHAQDIDDTVLDYATVKMLSTKDPRIKEREELRVRVAELNALKAQFNSEKYMMEDELLKFGPQRVARNKQAIQNLERDIELRNKSSKKEFEIDLFGKNYDKRETAGEIILQKANAYRTDGEYLPIGMYRGFRLELTYSSFSRTHSIVLCGSARHVVTMGDSAVGCTTRLDNTLKEMDQKIVACRKEIEKSKQRMSELETQLKIPWDHEDELSEKTLRLDKLNIELSNEMGTDKEVVLDTEPIQQESETEVEENEMDLGM</sequence>
<name>A0A7G8TD61_9FIRM</name>
<dbReference type="Gene3D" id="3.40.50.150">
    <property type="entry name" value="Vaccinia Virus protein VP39"/>
    <property type="match status" value="1"/>
</dbReference>
<proteinExistence type="predicted"/>
<gene>
    <name evidence="4" type="ORF">HCR03_04620</name>
</gene>
<evidence type="ECO:0000256" key="1">
    <source>
        <dbReference type="SAM" id="Coils"/>
    </source>
</evidence>
<reference evidence="4 5" key="1">
    <citation type="submission" date="2020-08" db="EMBL/GenBank/DDBJ databases">
        <title>The isolate Caproiciproducens sp. 7D4C2 produces n-caproate at mildly acidic conditions from hexoses: genome and rBOX comparison with related strains and chain-elongating bacteria.</title>
        <authorList>
            <person name="Esquivel-Elizondo S."/>
            <person name="Bagci C."/>
            <person name="Temovska M."/>
            <person name="Jeon B.S."/>
            <person name="Bessarab I."/>
            <person name="Williams R.B.H."/>
            <person name="Huson D.H."/>
            <person name="Angenent L.T."/>
        </authorList>
    </citation>
    <scope>NUCLEOTIDE SEQUENCE [LARGE SCALE GENOMIC DNA]</scope>
    <source>
        <strain evidence="4 5">7D4C2</strain>
    </source>
</reference>
<dbReference type="SUPFAM" id="SSF53335">
    <property type="entry name" value="S-adenosyl-L-methionine-dependent methyltransferases"/>
    <property type="match status" value="1"/>
</dbReference>
<accession>A0A7G8TD61</accession>
<dbReference type="SUPFAM" id="SSF52540">
    <property type="entry name" value="P-loop containing nucleoside triphosphate hydrolases"/>
    <property type="match status" value="2"/>
</dbReference>
<dbReference type="Proteomes" id="UP000515909">
    <property type="component" value="Chromosome"/>
</dbReference>
<dbReference type="PROSITE" id="PS51194">
    <property type="entry name" value="HELICASE_CTER"/>
    <property type="match status" value="1"/>
</dbReference>
<dbReference type="Gene3D" id="3.40.50.300">
    <property type="entry name" value="P-loop containing nucleotide triphosphate hydrolases"/>
    <property type="match status" value="2"/>
</dbReference>
<dbReference type="PRINTS" id="PR00507">
    <property type="entry name" value="N12N6MTFRASE"/>
</dbReference>
<evidence type="ECO:0000256" key="2">
    <source>
        <dbReference type="SAM" id="MobiDB-lite"/>
    </source>
</evidence>
<dbReference type="InterPro" id="IPR029063">
    <property type="entry name" value="SAM-dependent_MTases_sf"/>
</dbReference>
<keyword evidence="4" id="KW-0378">Hydrolase</keyword>
<organism evidence="4 5">
    <name type="scientific">Caproicibacter fermentans</name>
    <dbReference type="NCBI Taxonomy" id="2576756"/>
    <lineage>
        <taxon>Bacteria</taxon>
        <taxon>Bacillati</taxon>
        <taxon>Bacillota</taxon>
        <taxon>Clostridia</taxon>
        <taxon>Eubacteriales</taxon>
        <taxon>Acutalibacteraceae</taxon>
        <taxon>Caproicibacter</taxon>
    </lineage>
</organism>
<keyword evidence="1" id="KW-0175">Coiled coil</keyword>
<dbReference type="InterPro" id="IPR000330">
    <property type="entry name" value="SNF2_N"/>
</dbReference>
<evidence type="ECO:0000313" key="5">
    <source>
        <dbReference type="Proteomes" id="UP000515909"/>
    </source>
</evidence>
<dbReference type="EMBL" id="CP060286">
    <property type="protein sequence ID" value="QNK41552.1"/>
    <property type="molecule type" value="Genomic_DNA"/>
</dbReference>
<feature type="coiled-coil region" evidence="1">
    <location>
        <begin position="1684"/>
        <end position="1711"/>
    </location>
</feature>
<dbReference type="PANTHER" id="PTHR41313:SF1">
    <property type="entry name" value="DNA METHYLASE ADENINE-SPECIFIC DOMAIN-CONTAINING PROTEIN"/>
    <property type="match status" value="1"/>
</dbReference>
<feature type="region of interest" description="Disordered" evidence="2">
    <location>
        <begin position="1743"/>
        <end position="1770"/>
    </location>
</feature>
<evidence type="ECO:0000313" key="4">
    <source>
        <dbReference type="EMBL" id="QNK41552.1"/>
    </source>
</evidence>
<keyword evidence="4" id="KW-0547">Nucleotide-binding</keyword>
<dbReference type="KEGG" id="cfem:HCR03_04620"/>
<dbReference type="InterPro" id="IPR027417">
    <property type="entry name" value="P-loop_NTPase"/>
</dbReference>
<feature type="compositionally biased region" description="Acidic residues" evidence="2">
    <location>
        <begin position="1757"/>
        <end position="1770"/>
    </location>
</feature>
<dbReference type="InterPro" id="IPR014001">
    <property type="entry name" value="Helicase_ATP-bd"/>
</dbReference>
<dbReference type="PANTHER" id="PTHR41313">
    <property type="entry name" value="ADENINE-SPECIFIC METHYLTRANSFERASE"/>
    <property type="match status" value="1"/>
</dbReference>
<dbReference type="InterPro" id="IPR001650">
    <property type="entry name" value="Helicase_C-like"/>
</dbReference>
<dbReference type="InterPro" id="IPR052933">
    <property type="entry name" value="DNA_Protect_Modify"/>
</dbReference>
<dbReference type="GO" id="GO:0005524">
    <property type="term" value="F:ATP binding"/>
    <property type="evidence" value="ECO:0007669"/>
    <property type="project" value="InterPro"/>
</dbReference>
<dbReference type="GO" id="GO:0004386">
    <property type="term" value="F:helicase activity"/>
    <property type="evidence" value="ECO:0007669"/>
    <property type="project" value="UniProtKB-KW"/>
</dbReference>
<dbReference type="SMART" id="SM00487">
    <property type="entry name" value="DEXDc"/>
    <property type="match status" value="1"/>
</dbReference>
<keyword evidence="4" id="KW-0067">ATP-binding</keyword>
<protein>
    <submittedName>
        <fullName evidence="4">DEAD/DEAH box helicase family protein</fullName>
    </submittedName>
</protein>
<keyword evidence="4" id="KW-0347">Helicase</keyword>
<dbReference type="Pfam" id="PF00176">
    <property type="entry name" value="SNF2-rel_dom"/>
    <property type="match status" value="1"/>
</dbReference>
<dbReference type="Pfam" id="PF00271">
    <property type="entry name" value="Helicase_C"/>
    <property type="match status" value="1"/>
</dbReference>